<feature type="transmembrane region" description="Helical" evidence="2">
    <location>
        <begin position="65"/>
        <end position="91"/>
    </location>
</feature>
<proteinExistence type="predicted"/>
<dbReference type="AlphaFoldDB" id="A0A917R8I9"/>
<dbReference type="Proteomes" id="UP000645217">
    <property type="component" value="Unassembled WGS sequence"/>
</dbReference>
<evidence type="ECO:0000313" key="4">
    <source>
        <dbReference type="Proteomes" id="UP000645217"/>
    </source>
</evidence>
<accession>A0A917R8I9</accession>
<feature type="region of interest" description="Disordered" evidence="1">
    <location>
        <begin position="1"/>
        <end position="23"/>
    </location>
</feature>
<reference evidence="3" key="2">
    <citation type="submission" date="2020-09" db="EMBL/GenBank/DDBJ databases">
        <authorList>
            <person name="Sun Q."/>
            <person name="Ohkuma M."/>
        </authorList>
    </citation>
    <scope>NUCLEOTIDE SEQUENCE</scope>
    <source>
        <strain evidence="3">JCM 13064</strain>
    </source>
</reference>
<keyword evidence="2" id="KW-0472">Membrane</keyword>
<comment type="caution">
    <text evidence="3">The sequence shown here is derived from an EMBL/GenBank/DDBJ whole genome shotgun (WGS) entry which is preliminary data.</text>
</comment>
<keyword evidence="2" id="KW-1133">Transmembrane helix</keyword>
<name>A0A917R8I9_9ACTN</name>
<reference evidence="3" key="1">
    <citation type="journal article" date="2014" name="Int. J. Syst. Evol. Microbiol.">
        <title>Complete genome sequence of Corynebacterium casei LMG S-19264T (=DSM 44701T), isolated from a smear-ripened cheese.</title>
        <authorList>
            <consortium name="US DOE Joint Genome Institute (JGI-PGF)"/>
            <person name="Walter F."/>
            <person name="Albersmeier A."/>
            <person name="Kalinowski J."/>
            <person name="Ruckert C."/>
        </authorList>
    </citation>
    <scope>NUCLEOTIDE SEQUENCE</scope>
    <source>
        <strain evidence="3">JCM 13064</strain>
    </source>
</reference>
<evidence type="ECO:0000313" key="3">
    <source>
        <dbReference type="EMBL" id="GGK94614.1"/>
    </source>
</evidence>
<protein>
    <submittedName>
        <fullName evidence="3">Uncharacterized protein</fullName>
    </submittedName>
</protein>
<sequence>MSRISAKGRPGNRGSPHAERLHATADPAVRTHAGWYKCGMSELAGYPPQPNVRPARRVYSRRFRVWAHVLLWTPIAITVVGVILGLGLFAAADADPTHNSSALGYLGLVVWGGLAVLSPVLLGSFIAGLVMLIRARS</sequence>
<gene>
    <name evidence="3" type="ORF">GCM10007964_41290</name>
</gene>
<evidence type="ECO:0000256" key="1">
    <source>
        <dbReference type="SAM" id="MobiDB-lite"/>
    </source>
</evidence>
<organism evidence="3 4">
    <name type="scientific">Sphaerisporangium melleum</name>
    <dbReference type="NCBI Taxonomy" id="321316"/>
    <lineage>
        <taxon>Bacteria</taxon>
        <taxon>Bacillati</taxon>
        <taxon>Actinomycetota</taxon>
        <taxon>Actinomycetes</taxon>
        <taxon>Streptosporangiales</taxon>
        <taxon>Streptosporangiaceae</taxon>
        <taxon>Sphaerisporangium</taxon>
    </lineage>
</organism>
<evidence type="ECO:0000256" key="2">
    <source>
        <dbReference type="SAM" id="Phobius"/>
    </source>
</evidence>
<keyword evidence="4" id="KW-1185">Reference proteome</keyword>
<feature type="transmembrane region" description="Helical" evidence="2">
    <location>
        <begin position="103"/>
        <end position="133"/>
    </location>
</feature>
<dbReference type="EMBL" id="BMNT01000022">
    <property type="protein sequence ID" value="GGK94614.1"/>
    <property type="molecule type" value="Genomic_DNA"/>
</dbReference>
<keyword evidence="2" id="KW-0812">Transmembrane</keyword>